<evidence type="ECO:0000256" key="1">
    <source>
        <dbReference type="SAM" id="MobiDB-lite"/>
    </source>
</evidence>
<feature type="region of interest" description="Disordered" evidence="1">
    <location>
        <begin position="1"/>
        <end position="21"/>
    </location>
</feature>
<keyword evidence="3" id="KW-1185">Reference proteome</keyword>
<gene>
    <name evidence="2" type="ORF">HNQ08_002167</name>
</gene>
<name>A0A7W8JWQ1_9DEIO</name>
<protein>
    <submittedName>
        <fullName evidence="2">Uncharacterized protein</fullName>
    </submittedName>
</protein>
<reference evidence="2 3" key="1">
    <citation type="submission" date="2020-08" db="EMBL/GenBank/DDBJ databases">
        <title>Genomic Encyclopedia of Type Strains, Phase IV (KMG-IV): sequencing the most valuable type-strain genomes for metagenomic binning, comparative biology and taxonomic classification.</title>
        <authorList>
            <person name="Goeker M."/>
        </authorList>
    </citation>
    <scope>NUCLEOTIDE SEQUENCE [LARGE SCALE GENOMIC DNA]</scope>
    <source>
        <strain evidence="2 3">DSM 27939</strain>
    </source>
</reference>
<dbReference type="AlphaFoldDB" id="A0A7W8JWQ1"/>
<dbReference type="Proteomes" id="UP000552709">
    <property type="component" value="Unassembled WGS sequence"/>
</dbReference>
<evidence type="ECO:0000313" key="2">
    <source>
        <dbReference type="EMBL" id="MBB5363069.1"/>
    </source>
</evidence>
<accession>A0A7W8JWQ1</accession>
<evidence type="ECO:0000313" key="3">
    <source>
        <dbReference type="Proteomes" id="UP000552709"/>
    </source>
</evidence>
<sequence length="77" mass="9182">MLPKYPTTGKSTFRGPGEAQRESLRYAPRRSGCHPPWRAYLCPHCNLWHATRRPKVSDIIRRQRVRRWKQGKHDQTD</sequence>
<dbReference type="EMBL" id="JACHFL010000004">
    <property type="protein sequence ID" value="MBB5363069.1"/>
    <property type="molecule type" value="Genomic_DNA"/>
</dbReference>
<organism evidence="2 3">
    <name type="scientific">Deinococcus humi</name>
    <dbReference type="NCBI Taxonomy" id="662880"/>
    <lineage>
        <taxon>Bacteria</taxon>
        <taxon>Thermotogati</taxon>
        <taxon>Deinococcota</taxon>
        <taxon>Deinococci</taxon>
        <taxon>Deinococcales</taxon>
        <taxon>Deinococcaceae</taxon>
        <taxon>Deinococcus</taxon>
    </lineage>
</organism>
<comment type="caution">
    <text evidence="2">The sequence shown here is derived from an EMBL/GenBank/DDBJ whole genome shotgun (WGS) entry which is preliminary data.</text>
</comment>
<proteinExistence type="predicted"/>